<comment type="caution">
    <text evidence="1">The sequence shown here is derived from an EMBL/GenBank/DDBJ whole genome shotgun (WGS) entry which is preliminary data.</text>
</comment>
<dbReference type="AlphaFoldDB" id="A0AA40BGU3"/>
<sequence length="87" mass="9676">MRQAGSWAWANWCARVWGGQSLTQDSSPRFRAAWVTLIDVAYIINSGLSVSLFRPLFLSLSSLSRLSVCLPLPERPNVTQQGNLLGR</sequence>
<dbReference type="Proteomes" id="UP001172101">
    <property type="component" value="Unassembled WGS sequence"/>
</dbReference>
<keyword evidence="2" id="KW-1185">Reference proteome</keyword>
<gene>
    <name evidence="1" type="ORF">B0T26DRAFT_686643</name>
</gene>
<dbReference type="RefSeq" id="XP_060302858.1">
    <property type="nucleotide sequence ID" value="XM_060440910.1"/>
</dbReference>
<reference evidence="1" key="1">
    <citation type="submission" date="2023-06" db="EMBL/GenBank/DDBJ databases">
        <title>Genome-scale phylogeny and comparative genomics of the fungal order Sordariales.</title>
        <authorList>
            <consortium name="Lawrence Berkeley National Laboratory"/>
            <person name="Hensen N."/>
            <person name="Bonometti L."/>
            <person name="Westerberg I."/>
            <person name="Brannstrom I.O."/>
            <person name="Guillou S."/>
            <person name="Cros-Aarteil S."/>
            <person name="Calhoun S."/>
            <person name="Haridas S."/>
            <person name="Kuo A."/>
            <person name="Mondo S."/>
            <person name="Pangilinan J."/>
            <person name="Riley R."/>
            <person name="LaButti K."/>
            <person name="Andreopoulos B."/>
            <person name="Lipzen A."/>
            <person name="Chen C."/>
            <person name="Yanf M."/>
            <person name="Daum C."/>
            <person name="Ng V."/>
            <person name="Clum A."/>
            <person name="Steindorff A."/>
            <person name="Ohm R."/>
            <person name="Martin F."/>
            <person name="Silar P."/>
            <person name="Natvig D."/>
            <person name="Lalanne C."/>
            <person name="Gautier V."/>
            <person name="Ament-velasquez S.L."/>
            <person name="Kruys A."/>
            <person name="Hutchinson M.I."/>
            <person name="Powell A.J."/>
            <person name="Barry K."/>
            <person name="Miller A.N."/>
            <person name="Grigoriev I.V."/>
            <person name="Debuchy R."/>
            <person name="Gladieux P."/>
            <person name="Thoren M.H."/>
            <person name="Johannesson H."/>
        </authorList>
    </citation>
    <scope>NUCLEOTIDE SEQUENCE</scope>
    <source>
        <strain evidence="1">SMH2392-1A</strain>
    </source>
</reference>
<accession>A0AA40BGU3</accession>
<evidence type="ECO:0000313" key="1">
    <source>
        <dbReference type="EMBL" id="KAK0733981.1"/>
    </source>
</evidence>
<protein>
    <submittedName>
        <fullName evidence="1">Uncharacterized protein</fullName>
    </submittedName>
</protein>
<evidence type="ECO:0000313" key="2">
    <source>
        <dbReference type="Proteomes" id="UP001172101"/>
    </source>
</evidence>
<proteinExistence type="predicted"/>
<dbReference type="GeneID" id="85324180"/>
<organism evidence="1 2">
    <name type="scientific">Lasiosphaeria miniovina</name>
    <dbReference type="NCBI Taxonomy" id="1954250"/>
    <lineage>
        <taxon>Eukaryota</taxon>
        <taxon>Fungi</taxon>
        <taxon>Dikarya</taxon>
        <taxon>Ascomycota</taxon>
        <taxon>Pezizomycotina</taxon>
        <taxon>Sordariomycetes</taxon>
        <taxon>Sordariomycetidae</taxon>
        <taxon>Sordariales</taxon>
        <taxon>Lasiosphaeriaceae</taxon>
        <taxon>Lasiosphaeria</taxon>
    </lineage>
</organism>
<dbReference type="EMBL" id="JAUIRO010000001">
    <property type="protein sequence ID" value="KAK0733981.1"/>
    <property type="molecule type" value="Genomic_DNA"/>
</dbReference>
<name>A0AA40BGU3_9PEZI</name>